<proteinExistence type="predicted"/>
<feature type="compositionally biased region" description="Low complexity" evidence="1">
    <location>
        <begin position="208"/>
        <end position="229"/>
    </location>
</feature>
<feature type="domain" description="DUF4167" evidence="2">
    <location>
        <begin position="10"/>
        <end position="84"/>
    </location>
</feature>
<feature type="compositionally biased region" description="Basic and acidic residues" evidence="1">
    <location>
        <begin position="126"/>
        <end position="207"/>
    </location>
</feature>
<evidence type="ECO:0000313" key="3">
    <source>
        <dbReference type="EMBL" id="QUT05020.1"/>
    </source>
</evidence>
<keyword evidence="4" id="KW-1185">Reference proteome</keyword>
<accession>A0A975Q0M2</accession>
<evidence type="ECO:0000256" key="1">
    <source>
        <dbReference type="SAM" id="MobiDB-lite"/>
    </source>
</evidence>
<reference evidence="3" key="1">
    <citation type="submission" date="2021-04" db="EMBL/GenBank/DDBJ databases">
        <title>Isolation of p-tert-butylphenol degrading bacteria Sphingobium phenoxybenzoativorans Tas13 from active sludge.</title>
        <authorList>
            <person name="Li Y."/>
        </authorList>
    </citation>
    <scope>NUCLEOTIDE SEQUENCE</scope>
    <source>
        <strain evidence="3">Tas13</strain>
    </source>
</reference>
<dbReference type="InterPro" id="IPR025430">
    <property type="entry name" value="DUF4167"/>
</dbReference>
<organism evidence="3 4">
    <name type="scientific">Sphingobium phenoxybenzoativorans</name>
    <dbReference type="NCBI Taxonomy" id="1592790"/>
    <lineage>
        <taxon>Bacteria</taxon>
        <taxon>Pseudomonadati</taxon>
        <taxon>Pseudomonadota</taxon>
        <taxon>Alphaproteobacteria</taxon>
        <taxon>Sphingomonadales</taxon>
        <taxon>Sphingomonadaceae</taxon>
        <taxon>Sphingobium</taxon>
    </lineage>
</organism>
<dbReference type="Pfam" id="PF13763">
    <property type="entry name" value="DUF4167"/>
    <property type="match status" value="1"/>
</dbReference>
<evidence type="ECO:0000313" key="4">
    <source>
        <dbReference type="Proteomes" id="UP000681425"/>
    </source>
</evidence>
<evidence type="ECO:0000259" key="2">
    <source>
        <dbReference type="Pfam" id="PF13763"/>
    </source>
</evidence>
<feature type="compositionally biased region" description="Basic and acidic residues" evidence="1">
    <location>
        <begin position="86"/>
        <end position="98"/>
    </location>
</feature>
<name>A0A975Q0M2_9SPHN</name>
<feature type="region of interest" description="Disordered" evidence="1">
    <location>
        <begin position="86"/>
        <end position="306"/>
    </location>
</feature>
<dbReference type="AlphaFoldDB" id="A0A975Q0M2"/>
<sequence>MINNRQAGRRNRGRNNNGRPNGQNRGGGDSGNRIDSRSRGNAAQLLEKYRNMARDAQLSGDRVNVEYYLQFADHYFRVLADNRARQEEQNPQRFRREESFDENGEDFDGSDDFGMDYMADRTPPQRQERADRQDQPGDNQRQDRQENGYRQDNRERHGNGRQDGQRQDYQPREQRADRGDQQDGRGNQRGDRNRNRNNRDRDYDRAPQDAAIAAAPVPAPVEAPASQPEFIPEQASVAAGDAAPKPRRGRRPKAEAAPEADVQEGLDLAVLPPAISRADNDSDGDEAPAPRKRGRPRRAPTAEAAE</sequence>
<gene>
    <name evidence="3" type="ORF">KFK14_18695</name>
</gene>
<dbReference type="Proteomes" id="UP000681425">
    <property type="component" value="Chromosome"/>
</dbReference>
<feature type="compositionally biased region" description="Acidic residues" evidence="1">
    <location>
        <begin position="99"/>
        <end position="114"/>
    </location>
</feature>
<protein>
    <submittedName>
        <fullName evidence="3">DUF4167 domain-containing protein</fullName>
    </submittedName>
</protein>
<dbReference type="KEGG" id="spph:KFK14_18695"/>
<dbReference type="EMBL" id="CP073910">
    <property type="protein sequence ID" value="QUT05020.1"/>
    <property type="molecule type" value="Genomic_DNA"/>
</dbReference>
<feature type="region of interest" description="Disordered" evidence="1">
    <location>
        <begin position="1"/>
        <end position="37"/>
    </location>
</feature>
<dbReference type="RefSeq" id="WP_212608723.1">
    <property type="nucleotide sequence ID" value="NZ_CP073910.1"/>
</dbReference>
<feature type="compositionally biased region" description="Low complexity" evidence="1">
    <location>
        <begin position="14"/>
        <end position="23"/>
    </location>
</feature>